<dbReference type="PANTHER" id="PTHR46373">
    <property type="entry name" value="PROTEIN RKD4"/>
    <property type="match status" value="1"/>
</dbReference>
<keyword evidence="6" id="KW-0539">Nucleus</keyword>
<sequence>MSSESVPTEYVRYSSDTKKSAKEIALVLKNNYNRPLQEVARIVGMSATSVKKLCRDLGIKRWPHRKLQRIEGEIKKIDESMKDPSKTSFERNQYHERYLELIQLKQQVYDDPNIPLSNPPKKKYYCKSTPNPKPFHQIKFQLNGKTIPISCSAPLSSIVFGPDYLGVIISQQPNITPPDCPCPIPEAESYEISCLPSEDPLQQS</sequence>
<evidence type="ECO:0000313" key="9">
    <source>
        <dbReference type="Proteomes" id="UP000006769"/>
    </source>
</evidence>
<dbReference type="Proteomes" id="UP000006769">
    <property type="component" value="Unassembled WGS sequence"/>
</dbReference>
<evidence type="ECO:0000259" key="7">
    <source>
        <dbReference type="PROSITE" id="PS51519"/>
    </source>
</evidence>
<dbReference type="GO" id="GO:0003700">
    <property type="term" value="F:DNA-binding transcription factor activity"/>
    <property type="evidence" value="ECO:0007669"/>
    <property type="project" value="InterPro"/>
</dbReference>
<keyword evidence="3" id="KW-0175">Coiled coil</keyword>
<dbReference type="OrthoDB" id="30748at2759"/>
<protein>
    <submittedName>
        <fullName evidence="8">RWP-RK domain containing protein</fullName>
    </submittedName>
</protein>
<dbReference type="AlphaFoldDB" id="K2I139"/>
<dbReference type="Pfam" id="PF02042">
    <property type="entry name" value="RWP-RK"/>
    <property type="match status" value="1"/>
</dbReference>
<dbReference type="PROSITE" id="PS51519">
    <property type="entry name" value="RWP_RK"/>
    <property type="match status" value="1"/>
</dbReference>
<evidence type="ECO:0000256" key="1">
    <source>
        <dbReference type="ARBA" id="ARBA00004049"/>
    </source>
</evidence>
<organism evidence="8 9">
    <name type="scientific">Entamoeba nuttalli (strain P19)</name>
    <name type="common">Amoeba</name>
    <dbReference type="NCBI Taxonomy" id="1076696"/>
    <lineage>
        <taxon>Eukaryota</taxon>
        <taxon>Amoebozoa</taxon>
        <taxon>Evosea</taxon>
        <taxon>Archamoebae</taxon>
        <taxon>Mastigamoebida</taxon>
        <taxon>Entamoebidae</taxon>
        <taxon>Entamoeba</taxon>
    </lineage>
</organism>
<evidence type="ECO:0000256" key="2">
    <source>
        <dbReference type="ARBA" id="ARBA00023015"/>
    </source>
</evidence>
<dbReference type="OMA" id="FEVCANQ"/>
<keyword evidence="5" id="KW-0804">Transcription</keyword>
<reference evidence="8 9" key="1">
    <citation type="submission" date="2011-11" db="EMBL/GenBank/DDBJ databases">
        <authorList>
            <person name="Hannick L."/>
            <person name="Karamycheva S."/>
            <person name="Lorenzi H."/>
            <person name="Caler E."/>
        </authorList>
    </citation>
    <scope>NUCLEOTIDE SEQUENCE [LARGE SCALE GENOMIC DNA]</scope>
    <source>
        <strain evidence="8 9">P19</strain>
    </source>
</reference>
<dbReference type="PANTHER" id="PTHR46373:SF2">
    <property type="entry name" value="RWP-RK DOMAIN-CONTAINING PROTEIN"/>
    <property type="match status" value="1"/>
</dbReference>
<dbReference type="InterPro" id="IPR003035">
    <property type="entry name" value="RWP-RK_dom"/>
</dbReference>
<feature type="domain" description="RWP-RK" evidence="7">
    <location>
        <begin position="1"/>
        <end position="90"/>
    </location>
</feature>
<dbReference type="GO" id="GO:0003677">
    <property type="term" value="F:DNA binding"/>
    <property type="evidence" value="ECO:0007669"/>
    <property type="project" value="UniProtKB-KW"/>
</dbReference>
<proteinExistence type="predicted"/>
<comment type="function">
    <text evidence="1">Putative transcription factor.</text>
</comment>
<evidence type="ECO:0000313" key="8">
    <source>
        <dbReference type="EMBL" id="EKE42470.1"/>
    </source>
</evidence>
<dbReference type="RefSeq" id="XP_008855197.1">
    <property type="nucleotide sequence ID" value="XM_008856975.1"/>
</dbReference>
<dbReference type="InterPro" id="IPR044607">
    <property type="entry name" value="RKD-like"/>
</dbReference>
<evidence type="ECO:0000256" key="6">
    <source>
        <dbReference type="ARBA" id="ARBA00023242"/>
    </source>
</evidence>
<gene>
    <name evidence="8" type="ORF">ENU1_020310</name>
</gene>
<dbReference type="VEuPathDB" id="AmoebaDB:ENU1_020310"/>
<name>K2I139_ENTNP</name>
<evidence type="ECO:0000256" key="3">
    <source>
        <dbReference type="ARBA" id="ARBA00023054"/>
    </source>
</evidence>
<dbReference type="GeneID" id="20071371"/>
<evidence type="ECO:0000256" key="5">
    <source>
        <dbReference type="ARBA" id="ARBA00023163"/>
    </source>
</evidence>
<keyword evidence="2" id="KW-0805">Transcription regulation</keyword>
<dbReference type="EMBL" id="JH925438">
    <property type="protein sequence ID" value="EKE42470.1"/>
    <property type="molecule type" value="Genomic_DNA"/>
</dbReference>
<accession>K2I139</accession>
<evidence type="ECO:0000256" key="4">
    <source>
        <dbReference type="ARBA" id="ARBA00023125"/>
    </source>
</evidence>
<keyword evidence="4" id="KW-0238">DNA-binding</keyword>